<feature type="transmembrane region" description="Helical" evidence="15">
    <location>
        <begin position="772"/>
        <end position="793"/>
    </location>
</feature>
<dbReference type="SUPFAM" id="SSF56784">
    <property type="entry name" value="HAD-like"/>
    <property type="match status" value="1"/>
</dbReference>
<evidence type="ECO:0000256" key="2">
    <source>
        <dbReference type="ARBA" id="ARBA00005675"/>
    </source>
</evidence>
<evidence type="ECO:0000313" key="17">
    <source>
        <dbReference type="EMBL" id="TEB09628.1"/>
    </source>
</evidence>
<keyword evidence="18" id="KW-1185">Reference proteome</keyword>
<keyword evidence="8" id="KW-0547">Nucleotide-binding</keyword>
<keyword evidence="17" id="KW-0378">Hydrolase</keyword>
<dbReference type="InterPro" id="IPR006068">
    <property type="entry name" value="ATPase_P-typ_cation-transptr_C"/>
</dbReference>
<dbReference type="Proteomes" id="UP000297597">
    <property type="component" value="Unassembled WGS sequence"/>
</dbReference>
<dbReference type="PANTHER" id="PTHR42861">
    <property type="entry name" value="CALCIUM-TRANSPORTING ATPASE"/>
    <property type="match status" value="1"/>
</dbReference>
<dbReference type="SUPFAM" id="SSF81660">
    <property type="entry name" value="Metal cation-transporting ATPase, ATP-binding domain N"/>
    <property type="match status" value="1"/>
</dbReference>
<dbReference type="PRINTS" id="PR00119">
    <property type="entry name" value="CATATPASE"/>
</dbReference>
<dbReference type="GO" id="GO:0005886">
    <property type="term" value="C:plasma membrane"/>
    <property type="evidence" value="ECO:0007669"/>
    <property type="project" value="UniProtKB-SubCell"/>
</dbReference>
<dbReference type="InterPro" id="IPR001757">
    <property type="entry name" value="P_typ_ATPase"/>
</dbReference>
<feature type="transmembrane region" description="Helical" evidence="15">
    <location>
        <begin position="277"/>
        <end position="302"/>
    </location>
</feature>
<dbReference type="InterPro" id="IPR008250">
    <property type="entry name" value="ATPase_P-typ_transduc_dom_A_sf"/>
</dbReference>
<feature type="transmembrane region" description="Helical" evidence="15">
    <location>
        <begin position="244"/>
        <end position="265"/>
    </location>
</feature>
<evidence type="ECO:0000256" key="8">
    <source>
        <dbReference type="ARBA" id="ARBA00022741"/>
    </source>
</evidence>
<keyword evidence="5" id="KW-0813">Transport</keyword>
<keyword evidence="5" id="KW-0109">Calcium transport</keyword>
<dbReference type="Pfam" id="PF13246">
    <property type="entry name" value="Cation_ATPase"/>
    <property type="match status" value="1"/>
</dbReference>
<keyword evidence="5" id="KW-0106">Calcium</keyword>
<dbReference type="InterPro" id="IPR023299">
    <property type="entry name" value="ATPase_P-typ_cyto_dom_N"/>
</dbReference>
<comment type="subcellular location">
    <subcellularLocation>
        <location evidence="1">Cell membrane</location>
        <topology evidence="1">Multi-pass membrane protein</topology>
    </subcellularLocation>
</comment>
<keyword evidence="4" id="KW-1003">Cell membrane</keyword>
<dbReference type="AlphaFoldDB" id="A0A4Y7RKW1"/>
<dbReference type="NCBIfam" id="TIGR01494">
    <property type="entry name" value="ATPase_P-type"/>
    <property type="match status" value="3"/>
</dbReference>
<dbReference type="Gene3D" id="3.40.1110.10">
    <property type="entry name" value="Calcium-transporting ATPase, cytoplasmic domain N"/>
    <property type="match status" value="1"/>
</dbReference>
<sequence length="894" mass="96090">MREKNWYSLKVNELCRDLAVNPESGLDASAADHRLKIYGPNALQERPPRSLFSIFLEQMKEILVLILLVAAVISGILGEWEDAVVILIIVVLNAAIGVFQENKAEHALKALKDMTKPSAKVVRGGKVLKISAENVVPGDVILLDAGDSVPADARLIEAASLRSNESALTGESVPVEKEPGEINGDSSAVGDRKNMLFMGTTITAGRGRAIVVETGMRTQLGQIARLLDEAAPESTPLQRRLGKLGSILGVAAVIIVVLVFLIGLWRGEDLLEMFMVAISLAVAVVPEGLPAVVTIVLALGVTRMSRRNAIIRKLPAVETLGTATVICSDKTGTLTKNEMTATRIFAADRLFEITGSGYSPEGKFIDRDGREILPLNDETLQLILLGGLLNSDAQLEKTGKAYRVIGDPTEGALVVAAAKAGLSRESAVGKYPRLAEIPFDSERKMMTTFHRMSGHVQSFTKGAPDVLLQRCGSVQSGGETKALSEEVQDALLVVNSQLASQGQRVLALATRQWPEVPAKLAPETAERDLYFVGFFAIQDPPRPEVKEAVSLCHRAGIRTVMITGDHRETAAAIAGELGILQPGDNILTGGQLEQIGEDELKEVVNSVTVYARVSPEHKLRIVEALKHHDHVVAMTGDGVNDAPALKRADIGAAMGISGTEVAKEASDMVLQDDNFTTIVKAVEEGRTIYNNIRSSIQYLLSCNTGEIVAIFSALLLGLGSPLNPIQILWLNLVTDGPPALALGLEPPQKGIMELPPRKPKEGLFAGGVGGRILWQGMMIGLLSLGAYGLALSWGRTMEEARTMTYITMAMSQIVHSFNVRSMDKSLFTIGIATNRSLIIAFIASAAALFIVVFVPFLRGVFETVMLRPGDWAVVLGLSIVPLLLVEISKQVRQK</sequence>
<dbReference type="Pfam" id="PF00689">
    <property type="entry name" value="Cation_ATPase_C"/>
    <property type="match status" value="1"/>
</dbReference>
<accession>A0A4Y7RKW1</accession>
<dbReference type="GO" id="GO:0046872">
    <property type="term" value="F:metal ion binding"/>
    <property type="evidence" value="ECO:0007669"/>
    <property type="project" value="UniProtKB-KW"/>
</dbReference>
<evidence type="ECO:0000256" key="9">
    <source>
        <dbReference type="ARBA" id="ARBA00022840"/>
    </source>
</evidence>
<dbReference type="Pfam" id="PF00690">
    <property type="entry name" value="Cation_ATPase_N"/>
    <property type="match status" value="1"/>
</dbReference>
<keyword evidence="11" id="KW-1278">Translocase</keyword>
<evidence type="ECO:0000256" key="15">
    <source>
        <dbReference type="SAM" id="Phobius"/>
    </source>
</evidence>
<evidence type="ECO:0000256" key="5">
    <source>
        <dbReference type="ARBA" id="ARBA00022568"/>
    </source>
</evidence>
<comment type="caution">
    <text evidence="17">The sequence shown here is derived from an EMBL/GenBank/DDBJ whole genome shotgun (WGS) entry which is preliminary data.</text>
</comment>
<dbReference type="InterPro" id="IPR004014">
    <property type="entry name" value="ATPase_P-typ_cation-transptr_N"/>
</dbReference>
<dbReference type="CDD" id="cd02089">
    <property type="entry name" value="P-type_ATPase_Ca_prok"/>
    <property type="match status" value="1"/>
</dbReference>
<dbReference type="GO" id="GO:0140352">
    <property type="term" value="P:export from cell"/>
    <property type="evidence" value="ECO:0007669"/>
    <property type="project" value="UniProtKB-ARBA"/>
</dbReference>
<evidence type="ECO:0000256" key="14">
    <source>
        <dbReference type="ARBA" id="ARBA00048694"/>
    </source>
</evidence>
<evidence type="ECO:0000259" key="16">
    <source>
        <dbReference type="SMART" id="SM00831"/>
    </source>
</evidence>
<keyword evidence="13 15" id="KW-0472">Membrane</keyword>
<evidence type="ECO:0000256" key="11">
    <source>
        <dbReference type="ARBA" id="ARBA00022967"/>
    </source>
</evidence>
<dbReference type="InterPro" id="IPR018303">
    <property type="entry name" value="ATPase_P-typ_P_site"/>
</dbReference>
<dbReference type="Pfam" id="PF00122">
    <property type="entry name" value="E1-E2_ATPase"/>
    <property type="match status" value="1"/>
</dbReference>
<name>A0A4Y7RKW1_9FIRM</name>
<dbReference type="InterPro" id="IPR036412">
    <property type="entry name" value="HAD-like_sf"/>
</dbReference>
<evidence type="ECO:0000256" key="3">
    <source>
        <dbReference type="ARBA" id="ARBA00012790"/>
    </source>
</evidence>
<dbReference type="Gene3D" id="2.70.150.10">
    <property type="entry name" value="Calcium-transporting ATPase, cytoplasmic transduction domain A"/>
    <property type="match status" value="1"/>
</dbReference>
<proteinExistence type="inferred from homology"/>
<dbReference type="EC" id="7.2.2.10" evidence="3"/>
<evidence type="ECO:0000256" key="10">
    <source>
        <dbReference type="ARBA" id="ARBA00022842"/>
    </source>
</evidence>
<evidence type="ECO:0000256" key="13">
    <source>
        <dbReference type="ARBA" id="ARBA00023136"/>
    </source>
</evidence>
<keyword evidence="5" id="KW-0406">Ion transport</keyword>
<feature type="transmembrane region" description="Helical" evidence="15">
    <location>
        <begin position="837"/>
        <end position="857"/>
    </location>
</feature>
<dbReference type="Gene3D" id="3.40.50.1000">
    <property type="entry name" value="HAD superfamily/HAD-like"/>
    <property type="match status" value="1"/>
</dbReference>
<dbReference type="InterPro" id="IPR005782">
    <property type="entry name" value="P-type_ATPase_IIA"/>
</dbReference>
<reference evidence="17 18" key="1">
    <citation type="journal article" date="2018" name="Environ. Microbiol.">
        <title>Novel energy conservation strategies and behaviour of Pelotomaculum schinkii driving syntrophic propionate catabolism.</title>
        <authorList>
            <person name="Hidalgo-Ahumada C.A.P."/>
            <person name="Nobu M.K."/>
            <person name="Narihiro T."/>
            <person name="Tamaki H."/>
            <person name="Liu W.T."/>
            <person name="Kamagata Y."/>
            <person name="Stams A.J.M."/>
            <person name="Imachi H."/>
            <person name="Sousa D.Z."/>
        </authorList>
    </citation>
    <scope>NUCLEOTIDE SEQUENCE [LARGE SCALE GENOMIC DNA]</scope>
    <source>
        <strain evidence="17 18">MGP</strain>
    </source>
</reference>
<dbReference type="InterPro" id="IPR023214">
    <property type="entry name" value="HAD_sf"/>
</dbReference>
<feature type="transmembrane region" description="Helical" evidence="15">
    <location>
        <begin position="869"/>
        <end position="887"/>
    </location>
</feature>
<evidence type="ECO:0000256" key="4">
    <source>
        <dbReference type="ARBA" id="ARBA00022475"/>
    </source>
</evidence>
<evidence type="ECO:0000313" key="18">
    <source>
        <dbReference type="Proteomes" id="UP000297597"/>
    </source>
</evidence>
<dbReference type="PRINTS" id="PR00120">
    <property type="entry name" value="HATPASE"/>
</dbReference>
<keyword evidence="10" id="KW-0460">Magnesium</keyword>
<dbReference type="SMART" id="SM00831">
    <property type="entry name" value="Cation_ATPase_N"/>
    <property type="match status" value="1"/>
</dbReference>
<evidence type="ECO:0000256" key="6">
    <source>
        <dbReference type="ARBA" id="ARBA00022692"/>
    </source>
</evidence>
<dbReference type="RefSeq" id="WP_134214774.1">
    <property type="nucleotide sequence ID" value="NZ_QFFZ01000042.1"/>
</dbReference>
<dbReference type="GO" id="GO:0005524">
    <property type="term" value="F:ATP binding"/>
    <property type="evidence" value="ECO:0007669"/>
    <property type="project" value="UniProtKB-KW"/>
</dbReference>
<comment type="similarity">
    <text evidence="2">Belongs to the cation transport ATPase (P-type) (TC 3.A.3) family. Type IIA subfamily.</text>
</comment>
<dbReference type="GO" id="GO:0016887">
    <property type="term" value="F:ATP hydrolysis activity"/>
    <property type="evidence" value="ECO:0007669"/>
    <property type="project" value="InterPro"/>
</dbReference>
<dbReference type="SUPFAM" id="SSF81665">
    <property type="entry name" value="Calcium ATPase, transmembrane domain M"/>
    <property type="match status" value="1"/>
</dbReference>
<feature type="transmembrane region" description="Helical" evidence="15">
    <location>
        <begin position="83"/>
        <end position="99"/>
    </location>
</feature>
<dbReference type="InterPro" id="IPR059000">
    <property type="entry name" value="ATPase_P-type_domA"/>
</dbReference>
<protein>
    <recommendedName>
        <fullName evidence="3">P-type Ca(2+) transporter</fullName>
        <ecNumber evidence="3">7.2.2.10</ecNumber>
    </recommendedName>
</protein>
<dbReference type="PROSITE" id="PS00154">
    <property type="entry name" value="ATPASE_E1_E2"/>
    <property type="match status" value="1"/>
</dbReference>
<keyword evidence="12 15" id="KW-1133">Transmembrane helix</keyword>
<feature type="domain" description="Cation-transporting P-type ATPase N-terminal" evidence="16">
    <location>
        <begin position="5"/>
        <end position="79"/>
    </location>
</feature>
<dbReference type="SFLD" id="SFLDG00002">
    <property type="entry name" value="C1.7:_P-type_atpase_like"/>
    <property type="match status" value="1"/>
</dbReference>
<keyword evidence="7" id="KW-0479">Metal-binding</keyword>
<dbReference type="NCBIfam" id="TIGR01116">
    <property type="entry name" value="ATPase-IIA1_Ca"/>
    <property type="match status" value="1"/>
</dbReference>
<evidence type="ECO:0000256" key="12">
    <source>
        <dbReference type="ARBA" id="ARBA00022989"/>
    </source>
</evidence>
<keyword evidence="9" id="KW-0067">ATP-binding</keyword>
<organism evidence="17 18">
    <name type="scientific">Pelotomaculum propionicicum</name>
    <dbReference type="NCBI Taxonomy" id="258475"/>
    <lineage>
        <taxon>Bacteria</taxon>
        <taxon>Bacillati</taxon>
        <taxon>Bacillota</taxon>
        <taxon>Clostridia</taxon>
        <taxon>Eubacteriales</taxon>
        <taxon>Desulfotomaculaceae</taxon>
        <taxon>Pelotomaculum</taxon>
    </lineage>
</organism>
<keyword evidence="6 15" id="KW-0812">Transmembrane</keyword>
<dbReference type="FunFam" id="1.20.1110.10:FF:000065">
    <property type="entry name" value="Sarcoplasmic/endoplasmic reticulum calcium ATPase 1"/>
    <property type="match status" value="1"/>
</dbReference>
<feature type="transmembrane region" description="Helical" evidence="15">
    <location>
        <begin position="698"/>
        <end position="719"/>
    </location>
</feature>
<dbReference type="EMBL" id="QFFZ01000042">
    <property type="protein sequence ID" value="TEB09628.1"/>
    <property type="molecule type" value="Genomic_DNA"/>
</dbReference>
<evidence type="ECO:0000256" key="7">
    <source>
        <dbReference type="ARBA" id="ARBA00022723"/>
    </source>
</evidence>
<comment type="catalytic activity">
    <reaction evidence="14">
        <text>Ca(2+)(in) + ATP + H2O = Ca(2+)(out) + ADP + phosphate + H(+)</text>
        <dbReference type="Rhea" id="RHEA:18105"/>
        <dbReference type="ChEBI" id="CHEBI:15377"/>
        <dbReference type="ChEBI" id="CHEBI:15378"/>
        <dbReference type="ChEBI" id="CHEBI:29108"/>
        <dbReference type="ChEBI" id="CHEBI:30616"/>
        <dbReference type="ChEBI" id="CHEBI:43474"/>
        <dbReference type="ChEBI" id="CHEBI:456216"/>
        <dbReference type="EC" id="7.2.2.10"/>
    </reaction>
</comment>
<dbReference type="SFLD" id="SFLDF00027">
    <property type="entry name" value="p-type_atpase"/>
    <property type="match status" value="1"/>
</dbReference>
<dbReference type="GO" id="GO:0005388">
    <property type="term" value="F:P-type calcium transporter activity"/>
    <property type="evidence" value="ECO:0007669"/>
    <property type="project" value="UniProtKB-EC"/>
</dbReference>
<dbReference type="SFLD" id="SFLDS00003">
    <property type="entry name" value="Haloacid_Dehalogenase"/>
    <property type="match status" value="1"/>
</dbReference>
<dbReference type="InterPro" id="IPR023298">
    <property type="entry name" value="ATPase_P-typ_TM_dom_sf"/>
</dbReference>
<dbReference type="OrthoDB" id="9760364at2"/>
<dbReference type="SUPFAM" id="SSF81653">
    <property type="entry name" value="Calcium ATPase, transduction domain A"/>
    <property type="match status" value="1"/>
</dbReference>
<gene>
    <name evidence="17" type="ORF">Pmgp_02997</name>
</gene>
<evidence type="ECO:0000256" key="1">
    <source>
        <dbReference type="ARBA" id="ARBA00004651"/>
    </source>
</evidence>
<dbReference type="InterPro" id="IPR044492">
    <property type="entry name" value="P_typ_ATPase_HD_dom"/>
</dbReference>
<dbReference type="FunFam" id="3.40.50.1000:FF:000028">
    <property type="entry name" value="Calcium-transporting P-type ATPase, putative"/>
    <property type="match status" value="1"/>
</dbReference>
<feature type="transmembrane region" description="Helical" evidence="15">
    <location>
        <begin position="59"/>
        <end position="77"/>
    </location>
</feature>
<dbReference type="Gene3D" id="1.20.1110.10">
    <property type="entry name" value="Calcium-transporting ATPase, transmembrane domain"/>
    <property type="match status" value="1"/>
</dbReference>
<dbReference type="FunFam" id="2.70.150.10:FF:000016">
    <property type="entry name" value="Calcium-transporting P-type ATPase putative"/>
    <property type="match status" value="1"/>
</dbReference>